<name>A0ACA9Y9H4_9ASCO</name>
<reference evidence="1" key="1">
    <citation type="submission" date="2022-06" db="EMBL/GenBank/DDBJ databases">
        <authorList>
            <person name="Legras J.-L."/>
            <person name="Devillers H."/>
            <person name="Grondin C."/>
        </authorList>
    </citation>
    <scope>NUCLEOTIDE SEQUENCE</scope>
    <source>
        <strain evidence="1">CLIB 1444</strain>
    </source>
</reference>
<evidence type="ECO:0000313" key="1">
    <source>
        <dbReference type="EMBL" id="CAH6721472.1"/>
    </source>
</evidence>
<evidence type="ECO:0000313" key="2">
    <source>
        <dbReference type="Proteomes" id="UP001152531"/>
    </source>
</evidence>
<comment type="caution">
    <text evidence="1">The sequence shown here is derived from an EMBL/GenBank/DDBJ whole genome shotgun (WGS) entry which is preliminary data.</text>
</comment>
<gene>
    <name evidence="1" type="ORF">CLIB1444_06S02938</name>
</gene>
<accession>A0ACA9Y9H4</accession>
<dbReference type="EMBL" id="CALSDN010000006">
    <property type="protein sequence ID" value="CAH6721472.1"/>
    <property type="molecule type" value="Genomic_DNA"/>
</dbReference>
<organism evidence="1 2">
    <name type="scientific">[Candida] jaroonii</name>
    <dbReference type="NCBI Taxonomy" id="467808"/>
    <lineage>
        <taxon>Eukaryota</taxon>
        <taxon>Fungi</taxon>
        <taxon>Dikarya</taxon>
        <taxon>Ascomycota</taxon>
        <taxon>Saccharomycotina</taxon>
        <taxon>Pichiomycetes</taxon>
        <taxon>Debaryomycetaceae</taxon>
        <taxon>Yamadazyma</taxon>
    </lineage>
</organism>
<protein>
    <submittedName>
        <fullName evidence="1">NADPH-dependent 1-acyldihydroxyacetone phosphate reductase</fullName>
    </submittedName>
</protein>
<dbReference type="Proteomes" id="UP001152531">
    <property type="component" value="Unassembled WGS sequence"/>
</dbReference>
<sequence>MFIWNWTRHRQFAKKGYQVIAGARRPELMDDLITHGIKTVKLDVTSVDDVQSLKDLIETEYDGKVKYLFNNAGQSCQSPGAEVTDDQMVKCFEVNVYGCIRLTRELMEFIIKTKGTIGFTGSIAGISHFPFLSVYSASKAAIHAYANSLAFELEPSGVKVINVVTGAVATGISDDTPLPPDSRYQAEGIKEVLEKREEMINSDSMSPKDYGLSVIRDFENSKLGVVDYYEGKSAGLVRAMVCLPRFLMKQILVPTFGIGKLWGTLEKKYSEA</sequence>
<keyword evidence="2" id="KW-1185">Reference proteome</keyword>
<proteinExistence type="predicted"/>